<keyword evidence="2" id="KW-1185">Reference proteome</keyword>
<evidence type="ECO:0000313" key="1">
    <source>
        <dbReference type="EMBL" id="EDN01844.1"/>
    </source>
</evidence>
<reference evidence="1 2" key="1">
    <citation type="submission" date="2007-04" db="EMBL/GenBank/DDBJ databases">
        <authorList>
            <person name="Fulton L."/>
            <person name="Clifton S."/>
            <person name="Fulton B."/>
            <person name="Xu J."/>
            <person name="Minx P."/>
            <person name="Pepin K.H."/>
            <person name="Johnson M."/>
            <person name="Thiruvilangam P."/>
            <person name="Bhonagiri V."/>
            <person name="Nash W.E."/>
            <person name="Mardis E.R."/>
            <person name="Wilson R.K."/>
        </authorList>
    </citation>
    <scope>NUCLEOTIDE SEQUENCE [LARGE SCALE GENOMIC DNA]</scope>
    <source>
        <strain evidence="1 2">ATCC 29799</strain>
    </source>
</reference>
<dbReference type="EMBL" id="AAXG02000002">
    <property type="protein sequence ID" value="EDN01844.1"/>
    <property type="molecule type" value="Genomic_DNA"/>
</dbReference>
<evidence type="ECO:0000313" key="2">
    <source>
        <dbReference type="Proteomes" id="UP000003639"/>
    </source>
</evidence>
<sequence length="41" mass="4706">MVSTSIASTIHPRIRAMFISLFSPIPDFIRSILSHFFLQVK</sequence>
<dbReference type="Proteomes" id="UP000003639">
    <property type="component" value="Unassembled WGS sequence"/>
</dbReference>
<organism evidence="1 2">
    <name type="scientific">Pseudoflavonifractor capillosus ATCC 29799</name>
    <dbReference type="NCBI Taxonomy" id="411467"/>
    <lineage>
        <taxon>Bacteria</taxon>
        <taxon>Bacillati</taxon>
        <taxon>Bacillota</taxon>
        <taxon>Clostridia</taxon>
        <taxon>Eubacteriales</taxon>
        <taxon>Oscillospiraceae</taxon>
        <taxon>Pseudoflavonifractor</taxon>
    </lineage>
</organism>
<dbReference type="AlphaFoldDB" id="A6NPS0"/>
<gene>
    <name evidence="1" type="ORF">BACCAP_00185</name>
</gene>
<name>A6NPS0_9FIRM</name>
<accession>A6NPS0</accession>
<proteinExistence type="predicted"/>
<comment type="caution">
    <text evidence="1">The sequence shown here is derived from an EMBL/GenBank/DDBJ whole genome shotgun (WGS) entry which is preliminary data.</text>
</comment>
<protein>
    <submittedName>
        <fullName evidence="1">Uncharacterized protein</fullName>
    </submittedName>
</protein>
<reference evidence="1 2" key="2">
    <citation type="submission" date="2007-06" db="EMBL/GenBank/DDBJ databases">
        <title>Draft genome sequence of Pseudoflavonifractor capillosus ATCC 29799.</title>
        <authorList>
            <person name="Sudarsanam P."/>
            <person name="Ley R."/>
            <person name="Guruge J."/>
            <person name="Turnbaugh P.J."/>
            <person name="Mahowald M."/>
            <person name="Liep D."/>
            <person name="Gordon J."/>
        </authorList>
    </citation>
    <scope>NUCLEOTIDE SEQUENCE [LARGE SCALE GENOMIC DNA]</scope>
    <source>
        <strain evidence="1 2">ATCC 29799</strain>
    </source>
</reference>